<dbReference type="RefSeq" id="WP_164335889.1">
    <property type="nucleotide sequence ID" value="NZ_JAAKFZ010000009.1"/>
</dbReference>
<dbReference type="NCBIfam" id="NF005253">
    <property type="entry name" value="PRK06762.1-4"/>
    <property type="match status" value="1"/>
</dbReference>
<evidence type="ECO:0000313" key="2">
    <source>
        <dbReference type="Proteomes" id="UP000479499"/>
    </source>
</evidence>
<dbReference type="Gene3D" id="3.40.50.300">
    <property type="entry name" value="P-loop containing nucleotide triphosphate hydrolases"/>
    <property type="match status" value="1"/>
</dbReference>
<dbReference type="SUPFAM" id="SSF52540">
    <property type="entry name" value="P-loop containing nucleoside triphosphate hydrolases"/>
    <property type="match status" value="1"/>
</dbReference>
<reference evidence="1 2" key="1">
    <citation type="submission" date="2020-02" db="EMBL/GenBank/DDBJ databases">
        <title>M-like protein SrM is not crucial to the virulence of a novel isolate of Streptococcus equi subsp. ruminatorum from Macaca mulatta.</title>
        <authorList>
            <person name="Guo G."/>
            <person name="Cheng L."/>
            <person name="Zhang W."/>
        </authorList>
    </citation>
    <scope>NUCLEOTIDE SEQUENCE [LARGE SCALE GENOMIC DNA]</scope>
    <source>
        <strain evidence="1 2">FJ1804</strain>
    </source>
</reference>
<evidence type="ECO:0000313" key="1">
    <source>
        <dbReference type="EMBL" id="NGL84057.1"/>
    </source>
</evidence>
<keyword evidence="1" id="KW-0808">Transferase</keyword>
<dbReference type="InterPro" id="IPR027417">
    <property type="entry name" value="P-loop_NTPase"/>
</dbReference>
<dbReference type="Pfam" id="PF07931">
    <property type="entry name" value="CPT"/>
    <property type="match status" value="1"/>
</dbReference>
<organism evidence="1 2">
    <name type="scientific">Streptococcus equi subsp. ruminatorum</name>
    <dbReference type="NCBI Taxonomy" id="254358"/>
    <lineage>
        <taxon>Bacteria</taxon>
        <taxon>Bacillati</taxon>
        <taxon>Bacillota</taxon>
        <taxon>Bacilli</taxon>
        <taxon>Lactobacillales</taxon>
        <taxon>Streptococcaceae</taxon>
        <taxon>Streptococcus</taxon>
    </lineage>
</organism>
<dbReference type="AlphaFoldDB" id="A0A6M1L6G5"/>
<sequence>MTTLIIIRGNAASGKTSLAKALQTALGEKTLLLSQDQLRRDMLHARDGFDTPTISLILNLLDYGQQHCDYIIVEGILRADWYQPVWEKITELFPDRYHAYYYDLPFEETLYRHSTRAKSSEFGEAELRRWWNHKDYLSQLTEQTITANLSLEEALEYILTAVSKKAERR</sequence>
<gene>
    <name evidence="1" type="ORF">G5B50_04625</name>
</gene>
<comment type="caution">
    <text evidence="1">The sequence shown here is derived from an EMBL/GenBank/DDBJ whole genome shotgun (WGS) entry which is preliminary data.</text>
</comment>
<protein>
    <submittedName>
        <fullName evidence="1">Kinase</fullName>
    </submittedName>
</protein>
<keyword evidence="1" id="KW-0418">Kinase</keyword>
<dbReference type="NCBIfam" id="NF005255">
    <property type="entry name" value="PRK06762.2-2"/>
    <property type="match status" value="1"/>
</dbReference>
<dbReference type="NCBIfam" id="NF005254">
    <property type="entry name" value="PRK06762.2-1"/>
    <property type="match status" value="1"/>
</dbReference>
<dbReference type="EMBL" id="JAAKFZ010000009">
    <property type="protein sequence ID" value="NGL84057.1"/>
    <property type="molecule type" value="Genomic_DNA"/>
</dbReference>
<accession>A0A6M1L6G5</accession>
<proteinExistence type="predicted"/>
<dbReference type="Proteomes" id="UP000479499">
    <property type="component" value="Unassembled WGS sequence"/>
</dbReference>
<dbReference type="GO" id="GO:0016301">
    <property type="term" value="F:kinase activity"/>
    <property type="evidence" value="ECO:0007669"/>
    <property type="project" value="UniProtKB-KW"/>
</dbReference>
<name>A0A6M1L6G5_9STRE</name>